<dbReference type="EMBL" id="JBHSBU010000001">
    <property type="protein sequence ID" value="MFC4159831.1"/>
    <property type="molecule type" value="Genomic_DNA"/>
</dbReference>
<reference evidence="4" key="1">
    <citation type="journal article" date="2019" name="Int. J. Syst. Evol. Microbiol.">
        <title>The Global Catalogue of Microorganisms (GCM) 10K type strain sequencing project: providing services to taxonomists for standard genome sequencing and annotation.</title>
        <authorList>
            <consortium name="The Broad Institute Genomics Platform"/>
            <consortium name="The Broad Institute Genome Sequencing Center for Infectious Disease"/>
            <person name="Wu L."/>
            <person name="Ma J."/>
        </authorList>
    </citation>
    <scope>NUCLEOTIDE SEQUENCE [LARGE SCALE GENOMIC DNA]</scope>
    <source>
        <strain evidence="4">LMG 29894</strain>
    </source>
</reference>
<evidence type="ECO:0000313" key="4">
    <source>
        <dbReference type="Proteomes" id="UP001595791"/>
    </source>
</evidence>
<name>A0ABV8MR79_9NEIS</name>
<feature type="region of interest" description="Disordered" evidence="1">
    <location>
        <begin position="22"/>
        <end position="44"/>
    </location>
</feature>
<evidence type="ECO:0000256" key="2">
    <source>
        <dbReference type="SAM" id="SignalP"/>
    </source>
</evidence>
<feature type="signal peptide" evidence="2">
    <location>
        <begin position="1"/>
        <end position="18"/>
    </location>
</feature>
<accession>A0ABV8MR79</accession>
<gene>
    <name evidence="3" type="ORF">ACFOW7_10785</name>
</gene>
<dbReference type="Pfam" id="PF11191">
    <property type="entry name" value="DUF2782"/>
    <property type="match status" value="1"/>
</dbReference>
<proteinExistence type="predicted"/>
<comment type="caution">
    <text evidence="3">The sequence shown here is derived from an EMBL/GenBank/DDBJ whole genome shotgun (WGS) entry which is preliminary data.</text>
</comment>
<feature type="compositionally biased region" description="Pro residues" evidence="1">
    <location>
        <begin position="22"/>
        <end position="31"/>
    </location>
</feature>
<keyword evidence="2" id="KW-0732">Signal</keyword>
<dbReference type="RefSeq" id="WP_378164010.1">
    <property type="nucleotide sequence ID" value="NZ_JBHSBU010000001.1"/>
</dbReference>
<keyword evidence="4" id="KW-1185">Reference proteome</keyword>
<feature type="chain" id="PRO_5045062326" evidence="2">
    <location>
        <begin position="19"/>
        <end position="108"/>
    </location>
</feature>
<evidence type="ECO:0000256" key="1">
    <source>
        <dbReference type="SAM" id="MobiDB-lite"/>
    </source>
</evidence>
<organism evidence="3 4">
    <name type="scientific">Chitinimonas lacunae</name>
    <dbReference type="NCBI Taxonomy" id="1963018"/>
    <lineage>
        <taxon>Bacteria</taxon>
        <taxon>Pseudomonadati</taxon>
        <taxon>Pseudomonadota</taxon>
        <taxon>Betaproteobacteria</taxon>
        <taxon>Neisseriales</taxon>
        <taxon>Chitinibacteraceae</taxon>
        <taxon>Chitinimonas</taxon>
    </lineage>
</organism>
<sequence>MRTLSYCLLLWLAGAALAADIPPPPPLPPATATPSEAPAAEPEPEVRVIEKADATHTEYRVNGQLYMVKVRPKVGPEYFLIDENGSGSMVRREIMPKNSVPRWVIKRF</sequence>
<dbReference type="InterPro" id="IPR021357">
    <property type="entry name" value="DUF2782"/>
</dbReference>
<protein>
    <submittedName>
        <fullName evidence="3">DUF2782 domain-containing protein</fullName>
    </submittedName>
</protein>
<evidence type="ECO:0000313" key="3">
    <source>
        <dbReference type="EMBL" id="MFC4159831.1"/>
    </source>
</evidence>
<dbReference type="Proteomes" id="UP001595791">
    <property type="component" value="Unassembled WGS sequence"/>
</dbReference>
<dbReference type="Gene3D" id="2.20.130.30">
    <property type="entry name" value="Protein of unknown function DUF2782"/>
    <property type="match status" value="1"/>
</dbReference>